<proteinExistence type="predicted"/>
<evidence type="ECO:0000313" key="16">
    <source>
        <dbReference type="Proteomes" id="UP000758856"/>
    </source>
</evidence>
<dbReference type="CDD" id="cd16936">
    <property type="entry name" value="HATPase_RsbW-like"/>
    <property type="match status" value="1"/>
</dbReference>
<evidence type="ECO:0000259" key="13">
    <source>
        <dbReference type="PROSITE" id="PS50113"/>
    </source>
</evidence>
<evidence type="ECO:0000256" key="11">
    <source>
        <dbReference type="ARBA" id="ARBA00022840"/>
    </source>
</evidence>
<dbReference type="InterPro" id="IPR036890">
    <property type="entry name" value="HATPase_C_sf"/>
</dbReference>
<keyword evidence="8" id="KW-0677">Repeat</keyword>
<keyword evidence="4" id="KW-0597">Phosphoprotein</keyword>
<reference evidence="14" key="3">
    <citation type="submission" date="2023-01" db="EMBL/GenBank/DDBJ databases">
        <authorList>
            <person name="Sun Q."/>
            <person name="Evtushenko L."/>
        </authorList>
    </citation>
    <scope>NUCLEOTIDE SEQUENCE</scope>
    <source>
        <strain evidence="14">VKM B-1606</strain>
    </source>
</reference>
<dbReference type="Pfam" id="PF08448">
    <property type="entry name" value="PAS_4"/>
    <property type="match status" value="1"/>
</dbReference>
<dbReference type="EMBL" id="BSFF01000001">
    <property type="protein sequence ID" value="GLK54880.1"/>
    <property type="molecule type" value="Genomic_DNA"/>
</dbReference>
<evidence type="ECO:0000256" key="7">
    <source>
        <dbReference type="ARBA" id="ARBA00022679"/>
    </source>
</evidence>
<evidence type="ECO:0000313" key="17">
    <source>
        <dbReference type="Proteomes" id="UP001143400"/>
    </source>
</evidence>
<dbReference type="SUPFAM" id="SSF55785">
    <property type="entry name" value="PYP-like sensor domain (PAS domain)"/>
    <property type="match status" value="1"/>
</dbReference>
<evidence type="ECO:0000256" key="2">
    <source>
        <dbReference type="ARBA" id="ARBA00012438"/>
    </source>
</evidence>
<keyword evidence="9" id="KW-0547">Nucleotide-binding</keyword>
<evidence type="ECO:0000256" key="8">
    <source>
        <dbReference type="ARBA" id="ARBA00022737"/>
    </source>
</evidence>
<dbReference type="EMBL" id="JAFBCY010000002">
    <property type="protein sequence ID" value="MBM7851816.1"/>
    <property type="molecule type" value="Genomic_DNA"/>
</dbReference>
<evidence type="ECO:0000256" key="5">
    <source>
        <dbReference type="ARBA" id="ARBA00022630"/>
    </source>
</evidence>
<evidence type="ECO:0000256" key="6">
    <source>
        <dbReference type="ARBA" id="ARBA00022643"/>
    </source>
</evidence>
<dbReference type="GO" id="GO:0004673">
    <property type="term" value="F:protein histidine kinase activity"/>
    <property type="evidence" value="ECO:0007669"/>
    <property type="project" value="UniProtKB-EC"/>
</dbReference>
<evidence type="ECO:0000256" key="9">
    <source>
        <dbReference type="ARBA" id="ARBA00022741"/>
    </source>
</evidence>
<evidence type="ECO:0000256" key="10">
    <source>
        <dbReference type="ARBA" id="ARBA00022777"/>
    </source>
</evidence>
<dbReference type="Gene3D" id="3.30.450.20">
    <property type="entry name" value="PAS domain"/>
    <property type="match status" value="1"/>
</dbReference>
<dbReference type="GO" id="GO:0005524">
    <property type="term" value="F:ATP binding"/>
    <property type="evidence" value="ECO:0007669"/>
    <property type="project" value="UniProtKB-KW"/>
</dbReference>
<evidence type="ECO:0000256" key="12">
    <source>
        <dbReference type="ARBA" id="ARBA00023026"/>
    </source>
</evidence>
<dbReference type="Gene3D" id="3.30.565.10">
    <property type="entry name" value="Histidine kinase-like ATPase, C-terminal domain"/>
    <property type="match status" value="1"/>
</dbReference>
<dbReference type="Pfam" id="PF07536">
    <property type="entry name" value="HWE_HK"/>
    <property type="match status" value="1"/>
</dbReference>
<keyword evidence="16" id="KW-1185">Reference proteome</keyword>
<keyword evidence="5" id="KW-0285">Flavoprotein</keyword>
<dbReference type="NCBIfam" id="TIGR00229">
    <property type="entry name" value="sensory_box"/>
    <property type="match status" value="1"/>
</dbReference>
<dbReference type="InterPro" id="IPR000014">
    <property type="entry name" value="PAS"/>
</dbReference>
<gene>
    <name evidence="14" type="ORF">GCM10008170_08990</name>
    <name evidence="15" type="ORF">JOD31_002041</name>
</gene>
<dbReference type="Proteomes" id="UP001143400">
    <property type="component" value="Unassembled WGS sequence"/>
</dbReference>
<dbReference type="EC" id="2.7.13.3" evidence="2"/>
<accession>A0A9W6MQP3</accession>
<dbReference type="InterPro" id="IPR011102">
    <property type="entry name" value="Sig_transdc_His_kinase_HWE"/>
</dbReference>
<dbReference type="SMART" id="SM00911">
    <property type="entry name" value="HWE_HK"/>
    <property type="match status" value="1"/>
</dbReference>
<evidence type="ECO:0000256" key="3">
    <source>
        <dbReference type="ARBA" id="ARBA00021740"/>
    </source>
</evidence>
<dbReference type="PROSITE" id="PS50113">
    <property type="entry name" value="PAC"/>
    <property type="match status" value="1"/>
</dbReference>
<evidence type="ECO:0000256" key="1">
    <source>
        <dbReference type="ARBA" id="ARBA00000085"/>
    </source>
</evidence>
<evidence type="ECO:0000256" key="4">
    <source>
        <dbReference type="ARBA" id="ARBA00022553"/>
    </source>
</evidence>
<evidence type="ECO:0000313" key="14">
    <source>
        <dbReference type="EMBL" id="GLK54880.1"/>
    </source>
</evidence>
<dbReference type="AlphaFoldDB" id="A0A9W6MQP3"/>
<feature type="domain" description="PAC" evidence="13">
    <location>
        <begin position="68"/>
        <end position="122"/>
    </location>
</feature>
<dbReference type="InterPro" id="IPR035965">
    <property type="entry name" value="PAS-like_dom_sf"/>
</dbReference>
<dbReference type="SUPFAM" id="SSF55874">
    <property type="entry name" value="ATPase domain of HSP90 chaperone/DNA topoisomerase II/histidine kinase"/>
    <property type="match status" value="1"/>
</dbReference>
<dbReference type="InterPro" id="IPR000700">
    <property type="entry name" value="PAS-assoc_C"/>
</dbReference>
<dbReference type="PANTHER" id="PTHR41523">
    <property type="entry name" value="TWO-COMPONENT SYSTEM SENSOR PROTEIN"/>
    <property type="match status" value="1"/>
</dbReference>
<keyword evidence="6" id="KW-0288">FMN</keyword>
<dbReference type="RefSeq" id="WP_204950210.1">
    <property type="nucleotide sequence ID" value="NZ_BSFF01000001.1"/>
</dbReference>
<protein>
    <recommendedName>
        <fullName evidence="3">Blue-light-activated histidine kinase</fullName>
        <ecNumber evidence="2">2.7.13.3</ecNumber>
    </recommendedName>
</protein>
<keyword evidence="12" id="KW-0843">Virulence</keyword>
<sequence>MRSVLAASDDCIKIIDLDGRLVFMSEGGQRVMEVEDFSKLAGCNWPDMWTGGGNDHARAAIAAAQAGRSYRFQEIANTAKGNSRHWDVQVSPIIGRDGRPESILSVSRDITALKDSEERHKLLAAELNHRIKNLLTLVQAIVGQTLRAGGDAARAFHAQISERLVALAKAQDSLMKTTSAEADLDALARSVLMPHGLEERVRVEGPPVRLADRAAMAFALAVHELATNATKYGALSTESGRVEITWRFEDGLLRFEWRESGGPPVSPPTRRGFGSHVIERALSGYLSGEAKIDYRPEGVVVTLAAPVCALLAGN</sequence>
<dbReference type="InterPro" id="IPR013656">
    <property type="entry name" value="PAS_4"/>
</dbReference>
<dbReference type="Proteomes" id="UP000758856">
    <property type="component" value="Unassembled WGS sequence"/>
</dbReference>
<evidence type="ECO:0000313" key="15">
    <source>
        <dbReference type="EMBL" id="MBM7851816.1"/>
    </source>
</evidence>
<comment type="caution">
    <text evidence="14">The sequence shown here is derived from an EMBL/GenBank/DDBJ whole genome shotgun (WGS) entry which is preliminary data.</text>
</comment>
<keyword evidence="11" id="KW-0067">ATP-binding</keyword>
<keyword evidence="7" id="KW-0808">Transferase</keyword>
<organism evidence="14 17">
    <name type="scientific">Methylopila capsulata</name>
    <dbReference type="NCBI Taxonomy" id="61654"/>
    <lineage>
        <taxon>Bacteria</taxon>
        <taxon>Pseudomonadati</taxon>
        <taxon>Pseudomonadota</taxon>
        <taxon>Alphaproteobacteria</taxon>
        <taxon>Hyphomicrobiales</taxon>
        <taxon>Methylopilaceae</taxon>
        <taxon>Methylopila</taxon>
    </lineage>
</organism>
<reference evidence="15 16" key="2">
    <citation type="submission" date="2021-01" db="EMBL/GenBank/DDBJ databases">
        <title>Genomic Encyclopedia of Type Strains, Phase IV (KMG-IV): sequencing the most valuable type-strain genomes for metagenomic binning, comparative biology and taxonomic classification.</title>
        <authorList>
            <person name="Goeker M."/>
        </authorList>
    </citation>
    <scope>NUCLEOTIDE SEQUENCE [LARGE SCALE GENOMIC DNA]</scope>
    <source>
        <strain evidence="15 16">DSM 6130</strain>
    </source>
</reference>
<name>A0A9W6MQP3_9HYPH</name>
<keyword evidence="10 14" id="KW-0418">Kinase</keyword>
<comment type="catalytic activity">
    <reaction evidence="1">
        <text>ATP + protein L-histidine = ADP + protein N-phospho-L-histidine.</text>
        <dbReference type="EC" id="2.7.13.3"/>
    </reaction>
</comment>
<dbReference type="PANTHER" id="PTHR41523:SF7">
    <property type="entry name" value="HISTIDINE KINASE"/>
    <property type="match status" value="1"/>
</dbReference>
<reference evidence="14" key="1">
    <citation type="journal article" date="2014" name="Int. J. Syst. Evol. Microbiol.">
        <title>Complete genome sequence of Corynebacterium casei LMG S-19264T (=DSM 44701T), isolated from a smear-ripened cheese.</title>
        <authorList>
            <consortium name="US DOE Joint Genome Institute (JGI-PGF)"/>
            <person name="Walter F."/>
            <person name="Albersmeier A."/>
            <person name="Kalinowski J."/>
            <person name="Ruckert C."/>
        </authorList>
    </citation>
    <scope>NUCLEOTIDE SEQUENCE</scope>
    <source>
        <strain evidence="14">VKM B-1606</strain>
    </source>
</reference>